<evidence type="ECO:0000256" key="5">
    <source>
        <dbReference type="SAM" id="SignalP"/>
    </source>
</evidence>
<dbReference type="Proteomes" id="UP000537130">
    <property type="component" value="Unassembled WGS sequence"/>
</dbReference>
<comment type="subcellular location">
    <subcellularLocation>
        <location evidence="1">Cell envelope</location>
    </subcellularLocation>
</comment>
<dbReference type="GO" id="GO:0030313">
    <property type="term" value="C:cell envelope"/>
    <property type="evidence" value="ECO:0007669"/>
    <property type="project" value="UniProtKB-SubCell"/>
</dbReference>
<organism evidence="7 8">
    <name type="scientific">Litorivivens lipolytica</name>
    <dbReference type="NCBI Taxonomy" id="1524264"/>
    <lineage>
        <taxon>Bacteria</taxon>
        <taxon>Pseudomonadati</taxon>
        <taxon>Pseudomonadota</taxon>
        <taxon>Gammaproteobacteria</taxon>
        <taxon>Litorivivens</taxon>
    </lineage>
</organism>
<dbReference type="GO" id="GO:0016209">
    <property type="term" value="F:antioxidant activity"/>
    <property type="evidence" value="ECO:0007669"/>
    <property type="project" value="InterPro"/>
</dbReference>
<dbReference type="RefSeq" id="WP_221200394.1">
    <property type="nucleotide sequence ID" value="NZ_JACHWY010000001.1"/>
</dbReference>
<dbReference type="SUPFAM" id="SSF52833">
    <property type="entry name" value="Thioredoxin-like"/>
    <property type="match status" value="1"/>
</dbReference>
<dbReference type="GO" id="GO:0015036">
    <property type="term" value="F:disulfide oxidoreductase activity"/>
    <property type="evidence" value="ECO:0007669"/>
    <property type="project" value="UniProtKB-ARBA"/>
</dbReference>
<dbReference type="InterPro" id="IPR013766">
    <property type="entry name" value="Thioredoxin_domain"/>
</dbReference>
<dbReference type="InterPro" id="IPR036249">
    <property type="entry name" value="Thioredoxin-like_sf"/>
</dbReference>
<keyword evidence="2" id="KW-0201">Cytochrome c-type biogenesis</keyword>
<dbReference type="PROSITE" id="PS00194">
    <property type="entry name" value="THIOREDOXIN_1"/>
    <property type="match status" value="1"/>
</dbReference>
<sequence length="152" mass="16381">MRTLIGLFLASLLLAACGADSKANRIASTDSGVYFSPGAATDRWIVINYWAKWCAPCRDEIPELNHFAEAYSDQVLVLGVNYDRLQGEALTADIRALGIAFPVLLADPHPALGIERPTALPSTLLIAPDGSLQQILLGPQTADTLLKHMPEL</sequence>
<keyword evidence="5" id="KW-0732">Signal</keyword>
<feature type="domain" description="Thioredoxin" evidence="6">
    <location>
        <begin position="3"/>
        <end position="152"/>
    </location>
</feature>
<dbReference type="AlphaFoldDB" id="A0A7W4W5T5"/>
<reference evidence="7 8" key="1">
    <citation type="submission" date="2020-08" db="EMBL/GenBank/DDBJ databases">
        <title>Genomic Encyclopedia of Type Strains, Phase III (KMG-III): the genomes of soil and plant-associated and newly described type strains.</title>
        <authorList>
            <person name="Whitman W."/>
        </authorList>
    </citation>
    <scope>NUCLEOTIDE SEQUENCE [LARGE SCALE GENOMIC DNA]</scope>
    <source>
        <strain evidence="7 8">CECT 8654</strain>
    </source>
</reference>
<dbReference type="Pfam" id="PF00578">
    <property type="entry name" value="AhpC-TSA"/>
    <property type="match status" value="1"/>
</dbReference>
<feature type="signal peptide" evidence="5">
    <location>
        <begin position="1"/>
        <end position="18"/>
    </location>
</feature>
<evidence type="ECO:0000256" key="2">
    <source>
        <dbReference type="ARBA" id="ARBA00022748"/>
    </source>
</evidence>
<dbReference type="PROSITE" id="PS51352">
    <property type="entry name" value="THIOREDOXIN_2"/>
    <property type="match status" value="1"/>
</dbReference>
<dbReference type="InterPro" id="IPR017937">
    <property type="entry name" value="Thioredoxin_CS"/>
</dbReference>
<keyword evidence="7" id="KW-0413">Isomerase</keyword>
<comment type="caution">
    <text evidence="7">The sequence shown here is derived from an EMBL/GenBank/DDBJ whole genome shotgun (WGS) entry which is preliminary data.</text>
</comment>
<evidence type="ECO:0000256" key="1">
    <source>
        <dbReference type="ARBA" id="ARBA00004196"/>
    </source>
</evidence>
<evidence type="ECO:0000313" key="8">
    <source>
        <dbReference type="Proteomes" id="UP000537130"/>
    </source>
</evidence>
<dbReference type="PANTHER" id="PTHR42852:SF6">
    <property type="entry name" value="THIOL:DISULFIDE INTERCHANGE PROTEIN DSBE"/>
    <property type="match status" value="1"/>
</dbReference>
<dbReference type="GO" id="GO:0016853">
    <property type="term" value="F:isomerase activity"/>
    <property type="evidence" value="ECO:0007669"/>
    <property type="project" value="UniProtKB-KW"/>
</dbReference>
<dbReference type="PANTHER" id="PTHR42852">
    <property type="entry name" value="THIOL:DISULFIDE INTERCHANGE PROTEIN DSBE"/>
    <property type="match status" value="1"/>
</dbReference>
<evidence type="ECO:0000259" key="6">
    <source>
        <dbReference type="PROSITE" id="PS51352"/>
    </source>
</evidence>
<dbReference type="GO" id="GO:0017004">
    <property type="term" value="P:cytochrome complex assembly"/>
    <property type="evidence" value="ECO:0007669"/>
    <property type="project" value="UniProtKB-KW"/>
</dbReference>
<dbReference type="InterPro" id="IPR050553">
    <property type="entry name" value="Thioredoxin_ResA/DsbE_sf"/>
</dbReference>
<evidence type="ECO:0000313" key="7">
    <source>
        <dbReference type="EMBL" id="MBB3047399.1"/>
    </source>
</evidence>
<name>A0A7W4W5T5_9GAMM</name>
<dbReference type="CDD" id="cd02966">
    <property type="entry name" value="TlpA_like_family"/>
    <property type="match status" value="1"/>
</dbReference>
<accession>A0A7W4W5T5</accession>
<dbReference type="PROSITE" id="PS51257">
    <property type="entry name" value="PROKAR_LIPOPROTEIN"/>
    <property type="match status" value="1"/>
</dbReference>
<protein>
    <submittedName>
        <fullName evidence="7">Thiol-disulfide isomerase/thioredoxin</fullName>
    </submittedName>
</protein>
<keyword evidence="4" id="KW-0676">Redox-active center</keyword>
<evidence type="ECO:0000256" key="4">
    <source>
        <dbReference type="ARBA" id="ARBA00023284"/>
    </source>
</evidence>
<dbReference type="InterPro" id="IPR000866">
    <property type="entry name" value="AhpC/TSA"/>
</dbReference>
<keyword evidence="3" id="KW-1015">Disulfide bond</keyword>
<dbReference type="Gene3D" id="3.40.30.10">
    <property type="entry name" value="Glutaredoxin"/>
    <property type="match status" value="1"/>
</dbReference>
<evidence type="ECO:0000256" key="3">
    <source>
        <dbReference type="ARBA" id="ARBA00023157"/>
    </source>
</evidence>
<feature type="chain" id="PRO_5030559443" evidence="5">
    <location>
        <begin position="19"/>
        <end position="152"/>
    </location>
</feature>
<gene>
    <name evidence="7" type="ORF">FHR99_001635</name>
</gene>
<proteinExistence type="predicted"/>
<dbReference type="EMBL" id="JACHWY010000001">
    <property type="protein sequence ID" value="MBB3047399.1"/>
    <property type="molecule type" value="Genomic_DNA"/>
</dbReference>
<keyword evidence="8" id="KW-1185">Reference proteome</keyword>